<keyword evidence="1" id="KW-0479">Metal-binding</keyword>
<dbReference type="InterPro" id="IPR007527">
    <property type="entry name" value="Znf_SWIM"/>
</dbReference>
<evidence type="ECO:0000256" key="1">
    <source>
        <dbReference type="PROSITE-ProRule" id="PRU00325"/>
    </source>
</evidence>
<keyword evidence="1" id="KW-0862">Zinc</keyword>
<name>A0ABQ9FI46_TEGGR</name>
<dbReference type="EMBL" id="JARBDR010000328">
    <property type="protein sequence ID" value="KAJ8316202.1"/>
    <property type="molecule type" value="Genomic_DNA"/>
</dbReference>
<keyword evidence="4" id="KW-1185">Reference proteome</keyword>
<dbReference type="PROSITE" id="PS50966">
    <property type="entry name" value="ZF_SWIM"/>
    <property type="match status" value="1"/>
</dbReference>
<evidence type="ECO:0000313" key="4">
    <source>
        <dbReference type="Proteomes" id="UP001217089"/>
    </source>
</evidence>
<dbReference type="Proteomes" id="UP001217089">
    <property type="component" value="Unassembled WGS sequence"/>
</dbReference>
<feature type="domain" description="SWIM-type" evidence="2">
    <location>
        <begin position="207"/>
        <end position="246"/>
    </location>
</feature>
<reference evidence="3 4" key="1">
    <citation type="submission" date="2022-12" db="EMBL/GenBank/DDBJ databases">
        <title>Chromosome-level genome of Tegillarca granosa.</title>
        <authorList>
            <person name="Kim J."/>
        </authorList>
    </citation>
    <scope>NUCLEOTIDE SEQUENCE [LARGE SCALE GENOMIC DNA]</scope>
    <source>
        <strain evidence="3">Teg-2019</strain>
        <tissue evidence="3">Adductor muscle</tissue>
    </source>
</reference>
<accession>A0ABQ9FI46</accession>
<protein>
    <recommendedName>
        <fullName evidence="2">SWIM-type domain-containing protein</fullName>
    </recommendedName>
</protein>
<organism evidence="3 4">
    <name type="scientific">Tegillarca granosa</name>
    <name type="common">Malaysian cockle</name>
    <name type="synonym">Anadara granosa</name>
    <dbReference type="NCBI Taxonomy" id="220873"/>
    <lineage>
        <taxon>Eukaryota</taxon>
        <taxon>Metazoa</taxon>
        <taxon>Spiralia</taxon>
        <taxon>Lophotrochozoa</taxon>
        <taxon>Mollusca</taxon>
        <taxon>Bivalvia</taxon>
        <taxon>Autobranchia</taxon>
        <taxon>Pteriomorphia</taxon>
        <taxon>Arcoida</taxon>
        <taxon>Arcoidea</taxon>
        <taxon>Arcidae</taxon>
        <taxon>Tegillarca</taxon>
    </lineage>
</organism>
<comment type="caution">
    <text evidence="3">The sequence shown here is derived from an EMBL/GenBank/DDBJ whole genome shotgun (WGS) entry which is preliminary data.</text>
</comment>
<dbReference type="PANTHER" id="PTHR47526">
    <property type="entry name" value="ATP-DEPENDENT DNA HELICASE"/>
    <property type="match status" value="1"/>
</dbReference>
<proteinExistence type="predicted"/>
<gene>
    <name evidence="3" type="ORF">KUTeg_006216</name>
</gene>
<evidence type="ECO:0000313" key="3">
    <source>
        <dbReference type="EMBL" id="KAJ8316202.1"/>
    </source>
</evidence>
<keyword evidence="1" id="KW-0863">Zinc-finger</keyword>
<sequence>MFYVTYIYITFIQYYWKNDSSLILRYFLVYIFYIIMNVDQDISLDELSTWKLDSLRSFLCRRGLSTDGSKAELTALCYAAAKMKISVKPSGEDYLKQIEKDYMDLLTLESLILPDPLKLCDGWVDETDGISVWPPVFLSDIANFLMANSDKSTTTKYLNEYKVGKAYEYFSSRWIKEVFYHKISKESMHCFLRAKCTPSQRVNEEDHTVWTCVDKDTGVIRSAYCSCTAGLGQTCNHVAGLLFRLEAANKLGLSTCTSLPCTWDIPCSRSINIEPKLVSEIIKKSRHGKDHSRPLTSQEREKYRPLKTHADGKKLISRLINVLPNSVLRKGVEISIESEAIAEKKSLCSIPHLFNKNIVIHHELAKN</sequence>
<evidence type="ECO:0000259" key="2">
    <source>
        <dbReference type="PROSITE" id="PS50966"/>
    </source>
</evidence>
<dbReference type="PANTHER" id="PTHR47526:SF3">
    <property type="entry name" value="PHD-TYPE DOMAIN-CONTAINING PROTEIN"/>
    <property type="match status" value="1"/>
</dbReference>